<reference evidence="3" key="1">
    <citation type="submission" date="2023-12" db="EMBL/GenBank/DDBJ databases">
        <title>Mannheima indologenes sp. nov. proposed for Clade V organisms of Mannheimia.</title>
        <authorList>
            <person name="Christensen H."/>
        </authorList>
    </citation>
    <scope>NUCLEOTIDE SEQUENCE</scope>
    <source>
        <strain evidence="3">M14.4</strain>
    </source>
</reference>
<sequence>MNKKQVKTLYVKELCNIDKYIVPIYQRNYAWGKDEIELLIQDIEEAQKTAKDKNYYIGSLVVAKRLDAYEVIDGQQRLTTLKLLLSYYNQKYQEQKDIHLTFEHREASNYSLSNLTNSSKESDSIRLGYQIISNILEQKSNLSGKENLDIKEFFTFLLNNVVILRTEVPEYTDLNHYFEIMNNRGEQLEHHEVLKAKLMSSLKDDKEKKLFALIWDACSDMSVYAIKRFPSDIRTSDEFFGENCHKIPSSFDSMKNKLSEVLGKKSDEANGENTSEDADGKNGKMIISLLNEEYIESKNKDNKKGYDEIKDGKFNSIIDFPNFLMIVLKIYKKGSDVKLNDKEMISEFVSLNKNEIIEFSLCLLRCRLLFDRYIIKTKDDEDDWLLLGLKKYDDGNFKEINSFSRAFSNDDGSDNDEPASDVKEYKLDNYYQHIIHILSMFHTSFRSKIYKNWLFDVLYKISEHSSLKDKDSYNLKDDVYLTILEEIADQHYQKSKSDSPNFFENGQSTPHYIFNYLDYLLWKNWDKYLEKENRFITKNQFRFSLSRTSIEHYLAQNLAPEGSKVHNFGNLCLISPHQNSALSDYETTTKRSFYEGASKRFDCMSLKQAIMLSKENWTETDIEEHCEDMKKLLDTKPSQNK</sequence>
<keyword evidence="3" id="KW-0378">Hydrolase</keyword>
<evidence type="ECO:0000259" key="1">
    <source>
        <dbReference type="Pfam" id="PF03235"/>
    </source>
</evidence>
<dbReference type="GO" id="GO:0004519">
    <property type="term" value="F:endonuclease activity"/>
    <property type="evidence" value="ECO:0007669"/>
    <property type="project" value="UniProtKB-KW"/>
</dbReference>
<dbReference type="Pfam" id="PF07510">
    <property type="entry name" value="GmrSD_C"/>
    <property type="match status" value="1"/>
</dbReference>
<feature type="domain" description="GmrSD restriction endonucleases N-terminal" evidence="1">
    <location>
        <begin position="14"/>
        <end position="199"/>
    </location>
</feature>
<evidence type="ECO:0000313" key="3">
    <source>
        <dbReference type="EMBL" id="MEG9475042.1"/>
    </source>
</evidence>
<dbReference type="Pfam" id="PF03235">
    <property type="entry name" value="GmrSD_N"/>
    <property type="match status" value="1"/>
</dbReference>
<feature type="domain" description="GmrSD restriction endonucleases C-terminal" evidence="2">
    <location>
        <begin position="514"/>
        <end position="631"/>
    </location>
</feature>
<dbReference type="PANTHER" id="PTHR35149">
    <property type="entry name" value="SLL5132 PROTEIN"/>
    <property type="match status" value="1"/>
</dbReference>
<keyword evidence="4" id="KW-1185">Reference proteome</keyword>
<protein>
    <submittedName>
        <fullName evidence="3">DUF262 domain-containing HNH endonuclease family protein</fullName>
    </submittedName>
</protein>
<dbReference type="InterPro" id="IPR004919">
    <property type="entry name" value="GmrSD_N"/>
</dbReference>
<keyword evidence="3" id="KW-0255">Endonuclease</keyword>
<dbReference type="PANTHER" id="PTHR35149:SF1">
    <property type="entry name" value="DUF5655 DOMAIN-CONTAINING PROTEIN"/>
    <property type="match status" value="1"/>
</dbReference>
<accession>A0ABU7ZD20</accession>
<dbReference type="Proteomes" id="UP001432017">
    <property type="component" value="Unassembled WGS sequence"/>
</dbReference>
<organism evidence="3 4">
    <name type="scientific">Mannheimia indoligenes</name>
    <dbReference type="NCBI Taxonomy" id="3103145"/>
    <lineage>
        <taxon>Bacteria</taxon>
        <taxon>Pseudomonadati</taxon>
        <taxon>Pseudomonadota</taxon>
        <taxon>Gammaproteobacteria</taxon>
        <taxon>Pasteurellales</taxon>
        <taxon>Pasteurellaceae</taxon>
        <taxon>Mannheimia</taxon>
    </lineage>
</organism>
<dbReference type="InterPro" id="IPR011089">
    <property type="entry name" value="GmrSD_C"/>
</dbReference>
<comment type="caution">
    <text evidence="3">The sequence shown here is derived from an EMBL/GenBank/DDBJ whole genome shotgun (WGS) entry which is preliminary data.</text>
</comment>
<dbReference type="RefSeq" id="WP_334253637.1">
    <property type="nucleotide sequence ID" value="NZ_JBAJJM010000002.1"/>
</dbReference>
<keyword evidence="3" id="KW-0540">Nuclease</keyword>
<dbReference type="EMBL" id="JBAJJM010000002">
    <property type="protein sequence ID" value="MEG9475042.1"/>
    <property type="molecule type" value="Genomic_DNA"/>
</dbReference>
<evidence type="ECO:0000313" key="4">
    <source>
        <dbReference type="Proteomes" id="UP001432017"/>
    </source>
</evidence>
<evidence type="ECO:0000259" key="2">
    <source>
        <dbReference type="Pfam" id="PF07510"/>
    </source>
</evidence>
<gene>
    <name evidence="3" type="ORF">V6W77_01990</name>
</gene>
<proteinExistence type="predicted"/>
<name>A0ABU7ZD20_9PAST</name>